<name>A0A183FID6_HELPZ</name>
<protein>
    <submittedName>
        <fullName evidence="2 4">Uncharacterized protein</fullName>
    </submittedName>
</protein>
<gene>
    <name evidence="2" type="ORF">HPBE_LOCUS6649</name>
</gene>
<accession>A0A3P8BB54</accession>
<reference evidence="2 3" key="1">
    <citation type="submission" date="2018-11" db="EMBL/GenBank/DDBJ databases">
        <authorList>
            <consortium name="Pathogen Informatics"/>
        </authorList>
    </citation>
    <scope>NUCLEOTIDE SEQUENCE [LARGE SCALE GENOMIC DNA]</scope>
</reference>
<dbReference type="AlphaFoldDB" id="A0A183FID6"/>
<dbReference type="Proteomes" id="UP000050761">
    <property type="component" value="Unassembled WGS sequence"/>
</dbReference>
<sequence>MVGFKSMRSICNQRRNRCRHEGSAGGGVVKVVQSVCRTKPAVSSRNPPRSVCQSLSAGRPAPPVRPVEKCWLALRSDELARLSSTINDDDDDGDDSVAFFFDDRHHPLTQRCLYKQHDTFAPVQLFRNMIQALRK</sequence>
<accession>A0A183FID6</accession>
<dbReference type="WBParaSite" id="HPBE_0000664801-mRNA-1">
    <property type="protein sequence ID" value="HPBE_0000664801-mRNA-1"/>
    <property type="gene ID" value="HPBE_0000664801"/>
</dbReference>
<evidence type="ECO:0000256" key="1">
    <source>
        <dbReference type="SAM" id="MobiDB-lite"/>
    </source>
</evidence>
<evidence type="ECO:0000313" key="4">
    <source>
        <dbReference type="WBParaSite" id="HPBE_0000664801-mRNA-1"/>
    </source>
</evidence>
<keyword evidence="3" id="KW-1185">Reference proteome</keyword>
<evidence type="ECO:0000313" key="2">
    <source>
        <dbReference type="EMBL" id="VDO69162.1"/>
    </source>
</evidence>
<reference evidence="4" key="2">
    <citation type="submission" date="2019-09" db="UniProtKB">
        <authorList>
            <consortium name="WormBaseParasite"/>
        </authorList>
    </citation>
    <scope>IDENTIFICATION</scope>
</reference>
<proteinExistence type="predicted"/>
<evidence type="ECO:0000313" key="3">
    <source>
        <dbReference type="Proteomes" id="UP000050761"/>
    </source>
</evidence>
<organism evidence="3 4">
    <name type="scientific">Heligmosomoides polygyrus</name>
    <name type="common">Parasitic roundworm</name>
    <dbReference type="NCBI Taxonomy" id="6339"/>
    <lineage>
        <taxon>Eukaryota</taxon>
        <taxon>Metazoa</taxon>
        <taxon>Ecdysozoa</taxon>
        <taxon>Nematoda</taxon>
        <taxon>Chromadorea</taxon>
        <taxon>Rhabditida</taxon>
        <taxon>Rhabditina</taxon>
        <taxon>Rhabditomorpha</taxon>
        <taxon>Strongyloidea</taxon>
        <taxon>Heligmosomidae</taxon>
        <taxon>Heligmosomoides</taxon>
    </lineage>
</organism>
<feature type="compositionally biased region" description="Polar residues" evidence="1">
    <location>
        <begin position="41"/>
        <end position="56"/>
    </location>
</feature>
<dbReference type="EMBL" id="UZAH01025711">
    <property type="protein sequence ID" value="VDO69162.1"/>
    <property type="molecule type" value="Genomic_DNA"/>
</dbReference>
<feature type="region of interest" description="Disordered" evidence="1">
    <location>
        <begin position="40"/>
        <end position="64"/>
    </location>
</feature>